<evidence type="ECO:0000313" key="2">
    <source>
        <dbReference type="EMBL" id="MXU82816.1"/>
    </source>
</evidence>
<keyword evidence="1" id="KW-0732">Signal</keyword>
<proteinExistence type="predicted"/>
<name>A0A6B0U3C5_IXORI</name>
<sequence>MGLCSSILASITNLFLACRSSRSSCSISSWSSASMSRSSSICLWDSSRCFMRTATTTLTSTNWAMSTNTTK</sequence>
<organism evidence="2">
    <name type="scientific">Ixodes ricinus</name>
    <name type="common">Common tick</name>
    <name type="synonym">Acarus ricinus</name>
    <dbReference type="NCBI Taxonomy" id="34613"/>
    <lineage>
        <taxon>Eukaryota</taxon>
        <taxon>Metazoa</taxon>
        <taxon>Ecdysozoa</taxon>
        <taxon>Arthropoda</taxon>
        <taxon>Chelicerata</taxon>
        <taxon>Arachnida</taxon>
        <taxon>Acari</taxon>
        <taxon>Parasitiformes</taxon>
        <taxon>Ixodida</taxon>
        <taxon>Ixodoidea</taxon>
        <taxon>Ixodidae</taxon>
        <taxon>Ixodinae</taxon>
        <taxon>Ixodes</taxon>
    </lineage>
</organism>
<feature type="signal peptide" evidence="1">
    <location>
        <begin position="1"/>
        <end position="17"/>
    </location>
</feature>
<evidence type="ECO:0000256" key="1">
    <source>
        <dbReference type="SAM" id="SignalP"/>
    </source>
</evidence>
<protein>
    <submittedName>
        <fullName evidence="2">Putative secreted protein</fullName>
    </submittedName>
</protein>
<dbReference type="EMBL" id="GIFC01000733">
    <property type="protein sequence ID" value="MXU82816.1"/>
    <property type="molecule type" value="Transcribed_RNA"/>
</dbReference>
<accession>A0A6B0U3C5</accession>
<feature type="chain" id="PRO_5025599769" evidence="1">
    <location>
        <begin position="18"/>
        <end position="71"/>
    </location>
</feature>
<dbReference type="AlphaFoldDB" id="A0A6B0U3C5"/>
<reference evidence="2" key="1">
    <citation type="submission" date="2019-12" db="EMBL/GenBank/DDBJ databases">
        <title>An insight into the sialome of adult female Ixodes ricinus ticks feeding for 6 days.</title>
        <authorList>
            <person name="Perner J."/>
            <person name="Ribeiro J.M.C."/>
        </authorList>
    </citation>
    <scope>NUCLEOTIDE SEQUENCE</scope>
    <source>
        <strain evidence="2">Semi-engorged</strain>
        <tissue evidence="2">Salivary glands</tissue>
    </source>
</reference>